<dbReference type="Gene3D" id="3.90.1010.20">
    <property type="match status" value="1"/>
</dbReference>
<dbReference type="Proteomes" id="UP000621436">
    <property type="component" value="Unassembled WGS sequence"/>
</dbReference>
<evidence type="ECO:0000256" key="1">
    <source>
        <dbReference type="SAM" id="SignalP"/>
    </source>
</evidence>
<name>A0A931FAI4_9FIRM</name>
<dbReference type="GO" id="GO:0010181">
    <property type="term" value="F:FMN binding"/>
    <property type="evidence" value="ECO:0007669"/>
    <property type="project" value="InterPro"/>
</dbReference>
<comment type="caution">
    <text evidence="2">The sequence shown here is derived from an EMBL/GenBank/DDBJ whole genome shotgun (WGS) entry which is preliminary data.</text>
</comment>
<dbReference type="RefSeq" id="WP_270453936.1">
    <property type="nucleotide sequence ID" value="NZ_JADPIE010000004.1"/>
</dbReference>
<evidence type="ECO:0000313" key="2">
    <source>
        <dbReference type="EMBL" id="MBF8437007.1"/>
    </source>
</evidence>
<keyword evidence="1" id="KW-0732">Signal</keyword>
<reference evidence="2" key="1">
    <citation type="submission" date="2020-11" db="EMBL/GenBank/DDBJ databases">
        <title>Halonatronomonas betainensis gen. nov., sp. nov. a novel haloalkaliphilic representative of the family Halanaerobiacae capable of betaine degradation.</title>
        <authorList>
            <person name="Boltyanskaya Y."/>
            <person name="Kevbrin V."/>
            <person name="Detkova E."/>
            <person name="Grouzdev D.S."/>
            <person name="Koziaeva V."/>
            <person name="Zhilina T."/>
        </authorList>
    </citation>
    <scope>NUCLEOTIDE SEQUENCE</scope>
    <source>
        <strain evidence="2">Z-7014</strain>
    </source>
</reference>
<evidence type="ECO:0000313" key="3">
    <source>
        <dbReference type="Proteomes" id="UP000621436"/>
    </source>
</evidence>
<protein>
    <submittedName>
        <fullName evidence="2">FMN-binding protein</fullName>
    </submittedName>
</protein>
<dbReference type="EMBL" id="JADPIE010000004">
    <property type="protein sequence ID" value="MBF8437007.1"/>
    <property type="molecule type" value="Genomic_DNA"/>
</dbReference>
<dbReference type="AlphaFoldDB" id="A0A931FAI4"/>
<gene>
    <name evidence="2" type="ORF">I0Q91_07960</name>
</gene>
<dbReference type="GO" id="GO:0016020">
    <property type="term" value="C:membrane"/>
    <property type="evidence" value="ECO:0007669"/>
    <property type="project" value="InterPro"/>
</dbReference>
<feature type="chain" id="PRO_5036975804" evidence="1">
    <location>
        <begin position="24"/>
        <end position="148"/>
    </location>
</feature>
<sequence length="148" mass="16810">MKKILALGLVLAFALTFSFAAQAHYEYADDYADATYRGIFADGDSIQVNVQFTIEDNTFTNLSFRHLYYGGEDYYDHDEGTFYELRLQHEEALEYLEGKEISAADDLFNGEDVVEEYAEVDGFTAATMRSNKIVSAIRDALNRGPYSY</sequence>
<keyword evidence="3" id="KW-1185">Reference proteome</keyword>
<proteinExistence type="predicted"/>
<feature type="signal peptide" evidence="1">
    <location>
        <begin position="1"/>
        <end position="23"/>
    </location>
</feature>
<accession>A0A931FAI4</accession>
<organism evidence="2 3">
    <name type="scientific">Halonatronomonas betaini</name>
    <dbReference type="NCBI Taxonomy" id="2778430"/>
    <lineage>
        <taxon>Bacteria</taxon>
        <taxon>Bacillati</taxon>
        <taxon>Bacillota</taxon>
        <taxon>Clostridia</taxon>
        <taxon>Halanaerobiales</taxon>
        <taxon>Halarsenatibacteraceae</taxon>
        <taxon>Halonatronomonas</taxon>
    </lineage>
</organism>